<evidence type="ECO:0008006" key="4">
    <source>
        <dbReference type="Google" id="ProtNLM"/>
    </source>
</evidence>
<feature type="transmembrane region" description="Helical" evidence="1">
    <location>
        <begin position="35"/>
        <end position="53"/>
    </location>
</feature>
<dbReference type="EMBL" id="BAAAGS010000087">
    <property type="protein sequence ID" value="GAA0560613.1"/>
    <property type="molecule type" value="Genomic_DNA"/>
</dbReference>
<evidence type="ECO:0000313" key="3">
    <source>
        <dbReference type="Proteomes" id="UP001500729"/>
    </source>
</evidence>
<reference evidence="3" key="1">
    <citation type="journal article" date="2019" name="Int. J. Syst. Evol. Microbiol.">
        <title>The Global Catalogue of Microorganisms (GCM) 10K type strain sequencing project: providing services to taxonomists for standard genome sequencing and annotation.</title>
        <authorList>
            <consortium name="The Broad Institute Genomics Platform"/>
            <consortium name="The Broad Institute Genome Sequencing Center for Infectious Disease"/>
            <person name="Wu L."/>
            <person name="Ma J."/>
        </authorList>
    </citation>
    <scope>NUCLEOTIDE SEQUENCE [LARGE SCALE GENOMIC DNA]</scope>
    <source>
        <strain evidence="3">JCM 10303</strain>
    </source>
</reference>
<keyword evidence="3" id="KW-1185">Reference proteome</keyword>
<sequence length="321" mass="35587">MWDGTLAFAFGGMFTGGFGVEFVKSFATGDDKGRWWITACLAIAVATLVLGTVQRRRQQRLQQVGIVATADDRKRGAYPDRDALAFSCTAYAATLKTSIILPENKPWNDHEIDALADEVVRAIQIATTTVSDSARINLIPTMPLNVGFWFGTRLKSDKAHEIAIHGRKRNNGSPSYFPATILRETTTTATPLEVGMETFEDGDPDVAAIALDLQGRGNDFLVPVRKVCQEHGARTLLSLRTWSTTIPETREAFTAVVEQACREWRKHTETTGAQRHRLIFLSGPIPIAVALGARFAPERGRWTAFTFDRDTSRYVPFPTRD</sequence>
<comment type="caution">
    <text evidence="2">The sequence shown here is derived from an EMBL/GenBank/DDBJ whole genome shotgun (WGS) entry which is preliminary data.</text>
</comment>
<proteinExistence type="predicted"/>
<dbReference type="Proteomes" id="UP001500729">
    <property type="component" value="Unassembled WGS sequence"/>
</dbReference>
<dbReference type="NCBIfam" id="NF033611">
    <property type="entry name" value="SAVED"/>
    <property type="match status" value="1"/>
</dbReference>
<evidence type="ECO:0000313" key="2">
    <source>
        <dbReference type="EMBL" id="GAA0560613.1"/>
    </source>
</evidence>
<protein>
    <recommendedName>
        <fullName evidence="4">SMODS-associated and fused to various effectors domain-containing protein</fullName>
    </recommendedName>
</protein>
<gene>
    <name evidence="2" type="ORF">GCM10009533_67040</name>
</gene>
<keyword evidence="1" id="KW-1133">Transmembrane helix</keyword>
<accession>A0ABP3P6M8</accession>
<name>A0ABP3P6M8_SACER</name>
<organism evidence="2 3">
    <name type="scientific">Saccharopolyspora erythraea</name>
    <name type="common">Streptomyces erythraeus</name>
    <dbReference type="NCBI Taxonomy" id="1836"/>
    <lineage>
        <taxon>Bacteria</taxon>
        <taxon>Bacillati</taxon>
        <taxon>Actinomycetota</taxon>
        <taxon>Actinomycetes</taxon>
        <taxon>Pseudonocardiales</taxon>
        <taxon>Pseudonocardiaceae</taxon>
        <taxon>Saccharopolyspora</taxon>
    </lineage>
</organism>
<evidence type="ECO:0000256" key="1">
    <source>
        <dbReference type="SAM" id="Phobius"/>
    </source>
</evidence>
<keyword evidence="1" id="KW-0812">Transmembrane</keyword>
<dbReference type="InterPro" id="IPR040836">
    <property type="entry name" value="SAVED"/>
</dbReference>
<keyword evidence="1" id="KW-0472">Membrane</keyword>